<dbReference type="Proteomes" id="UP000077154">
    <property type="component" value="Unassembled WGS sequence"/>
</dbReference>
<accession>A0A177AFA6</accession>
<protein>
    <recommendedName>
        <fullName evidence="1">F-box domain-containing protein</fullName>
    </recommendedName>
</protein>
<dbReference type="GeneID" id="36285499"/>
<dbReference type="AlphaFoldDB" id="A0A177AFA6"/>
<dbReference type="InterPro" id="IPR001810">
    <property type="entry name" value="F-box_dom"/>
</dbReference>
<dbReference type="RefSeq" id="XP_024326077.1">
    <property type="nucleotide sequence ID" value="XM_024466080.1"/>
</dbReference>
<sequence length="414" mass="46045">MALDAQSNWDVEMPQLRLDATGTEEKHSSMRPHQPALVATSASGKEIELPLEVLIQIVSYIPRRQQYQKTLWACCLVSRAWYSAAIMFLYERPHIGGGNFQEFVATICPSKNAHIRKSQLAGMVKILDMGSLVHDGSKSLTARLLGRLKGSLEEFVAPQASFSINSFAALAKCKNLKFLNLSLMSASISIRVLFQTLKSLDKLETLFFPRTSNQDEGCESPYDWPPKLQALHIAGGVDDYFLRVHATNIPSSVERISIQHCSQIYTEALQEFLLTVGPQLRHLTLRHPLIKLPPGVLNGVLQWCPNLVALRISVDYVSDALLESNGVKCHPLRVLELDCSNSADAEVGISPDSIWLAIDNGYLPDLRSIIVNARLAWQATERLRTSVSDLVELVQARERKNPLKLTPGVWSVVS</sequence>
<dbReference type="SUPFAM" id="SSF81383">
    <property type="entry name" value="F-box domain"/>
    <property type="match status" value="1"/>
</dbReference>
<proteinExistence type="predicted"/>
<dbReference type="InterPro" id="IPR032675">
    <property type="entry name" value="LRR_dom_sf"/>
</dbReference>
<reference evidence="2" key="1">
    <citation type="submission" date="2016-03" db="EMBL/GenBank/DDBJ databases">
        <title>Updated assembly of Pseudogymnoascus destructans, the fungus causing white-nose syndrome of bats.</title>
        <authorList>
            <person name="Palmer J.M."/>
            <person name="Drees K.P."/>
            <person name="Foster J.T."/>
            <person name="Lindner D.L."/>
        </authorList>
    </citation>
    <scope>NUCLEOTIDE SEQUENCE [LARGE SCALE GENOMIC DNA]</scope>
    <source>
        <strain evidence="2">20631-21</strain>
    </source>
</reference>
<dbReference type="InterPro" id="IPR036047">
    <property type="entry name" value="F-box-like_dom_sf"/>
</dbReference>
<dbReference type="VEuPathDB" id="FungiDB:GMDG_02394"/>
<dbReference type="Pfam" id="PF12937">
    <property type="entry name" value="F-box-like"/>
    <property type="match status" value="1"/>
</dbReference>
<name>A0A177AFA6_9PEZI</name>
<dbReference type="SUPFAM" id="SSF52047">
    <property type="entry name" value="RNI-like"/>
    <property type="match status" value="1"/>
</dbReference>
<dbReference type="eggNOG" id="ENOG502QSAP">
    <property type="taxonomic scope" value="Eukaryota"/>
</dbReference>
<evidence type="ECO:0000313" key="2">
    <source>
        <dbReference type="EMBL" id="OAF60796.1"/>
    </source>
</evidence>
<dbReference type="EMBL" id="KV441390">
    <property type="protein sequence ID" value="OAF60796.1"/>
    <property type="molecule type" value="Genomic_DNA"/>
</dbReference>
<dbReference type="OrthoDB" id="2125396at2759"/>
<dbReference type="Gene3D" id="3.80.10.10">
    <property type="entry name" value="Ribonuclease Inhibitor"/>
    <property type="match status" value="1"/>
</dbReference>
<gene>
    <name evidence="2" type="ORF">VC83_02416</name>
</gene>
<feature type="domain" description="F-box" evidence="1">
    <location>
        <begin position="48"/>
        <end position="94"/>
    </location>
</feature>
<evidence type="ECO:0000259" key="1">
    <source>
        <dbReference type="Pfam" id="PF12937"/>
    </source>
</evidence>
<organism evidence="2">
    <name type="scientific">Pseudogymnoascus destructans</name>
    <dbReference type="NCBI Taxonomy" id="655981"/>
    <lineage>
        <taxon>Eukaryota</taxon>
        <taxon>Fungi</taxon>
        <taxon>Dikarya</taxon>
        <taxon>Ascomycota</taxon>
        <taxon>Pezizomycotina</taxon>
        <taxon>Leotiomycetes</taxon>
        <taxon>Thelebolales</taxon>
        <taxon>Thelebolaceae</taxon>
        <taxon>Pseudogymnoascus</taxon>
    </lineage>
</organism>